<dbReference type="AlphaFoldDB" id="A0AB39UT47"/>
<keyword evidence="1" id="KW-0472">Membrane</keyword>
<dbReference type="EMBL" id="CP154858">
    <property type="protein sequence ID" value="XDT71208.1"/>
    <property type="molecule type" value="Genomic_DNA"/>
</dbReference>
<organism evidence="2">
    <name type="scientific">Thermohahella caldifontis</name>
    <dbReference type="NCBI Taxonomy" id="3142973"/>
    <lineage>
        <taxon>Bacteria</taxon>
        <taxon>Pseudomonadati</taxon>
        <taxon>Pseudomonadota</taxon>
        <taxon>Gammaproteobacteria</taxon>
        <taxon>Oceanospirillales</taxon>
        <taxon>Hahellaceae</taxon>
        <taxon>Thermohahella</taxon>
    </lineage>
</organism>
<feature type="transmembrane region" description="Helical" evidence="1">
    <location>
        <begin position="15"/>
        <end position="36"/>
    </location>
</feature>
<evidence type="ECO:0000313" key="2">
    <source>
        <dbReference type="EMBL" id="XDT71208.1"/>
    </source>
</evidence>
<dbReference type="InterPro" id="IPR025597">
    <property type="entry name" value="DUF4345"/>
</dbReference>
<dbReference type="KEGG" id="tcd:AAIA72_10360"/>
<dbReference type="Pfam" id="PF14248">
    <property type="entry name" value="DUF4345"/>
    <property type="match status" value="1"/>
</dbReference>
<reference evidence="2" key="1">
    <citation type="submission" date="2024-05" db="EMBL/GenBank/DDBJ databases">
        <title>Genome sequencing of novel strain.</title>
        <authorList>
            <person name="Ganbat D."/>
            <person name="Ganbat S."/>
            <person name="Lee S.-J."/>
        </authorList>
    </citation>
    <scope>NUCLEOTIDE SEQUENCE</scope>
    <source>
        <strain evidence="2">SMD15-11</strain>
    </source>
</reference>
<protein>
    <submittedName>
        <fullName evidence="2">DUF4345 family protein</fullName>
    </submittedName>
</protein>
<feature type="transmembrane region" description="Helical" evidence="1">
    <location>
        <begin position="69"/>
        <end position="87"/>
    </location>
</feature>
<evidence type="ECO:0000256" key="1">
    <source>
        <dbReference type="SAM" id="Phobius"/>
    </source>
</evidence>
<gene>
    <name evidence="2" type="ORF">AAIA72_10360</name>
</gene>
<keyword evidence="1" id="KW-1133">Transmembrane helix</keyword>
<keyword evidence="1" id="KW-0812">Transmembrane</keyword>
<accession>A0AB39UT47</accession>
<sequence>MSASAWLDLIRDTHAWVVLMAAHEAILRTLLILLGLSSVAQSLRETFHNGPSASGMEAASPTARNQLRAFHGLTLGLGLTAFWAAAHLAQARLLVQGIGLMPIPAALARYVSIRLDGPPHWSSRLQLGIELGLGLLFLLWPPE</sequence>
<name>A0AB39UT47_9GAMM</name>
<proteinExistence type="predicted"/>
<dbReference type="RefSeq" id="WP_369600246.1">
    <property type="nucleotide sequence ID" value="NZ_CP154858.1"/>
</dbReference>